<evidence type="ECO:0000256" key="7">
    <source>
        <dbReference type="ARBA" id="ARBA00022527"/>
    </source>
</evidence>
<evidence type="ECO:0000256" key="16">
    <source>
        <dbReference type="ARBA" id="ARBA00022860"/>
    </source>
</evidence>
<evidence type="ECO:0000256" key="21">
    <source>
        <dbReference type="ARBA" id="ARBA00048679"/>
    </source>
</evidence>
<keyword evidence="17" id="KW-1015">Disulfide bond</keyword>
<dbReference type="SMART" id="SM00406">
    <property type="entry name" value="IGv"/>
    <property type="match status" value="8"/>
</dbReference>
<name>A0A9F2RC33_PYTBI</name>
<dbReference type="InterPro" id="IPR003598">
    <property type="entry name" value="Ig_sub2"/>
</dbReference>
<dbReference type="KEGG" id="pbi:103055966"/>
<reference evidence="25" key="1">
    <citation type="submission" date="2025-08" db="UniProtKB">
        <authorList>
            <consortium name="RefSeq"/>
        </authorList>
    </citation>
    <scope>IDENTIFICATION</scope>
    <source>
        <tissue evidence="25">Liver</tissue>
    </source>
</reference>
<evidence type="ECO:0000256" key="18">
    <source>
        <dbReference type="ARBA" id="ARBA00023242"/>
    </source>
</evidence>
<feature type="domain" description="Ig-like" evidence="23">
    <location>
        <begin position="193"/>
        <end position="260"/>
    </location>
</feature>
<keyword evidence="6" id="KW-0963">Cytoplasm</keyword>
<evidence type="ECO:0000256" key="6">
    <source>
        <dbReference type="ARBA" id="ARBA00022490"/>
    </source>
</evidence>
<dbReference type="InterPro" id="IPR013106">
    <property type="entry name" value="Ig_V-set"/>
</dbReference>
<keyword evidence="7" id="KW-0723">Serine/threonine-protein kinase</keyword>
<feature type="domain" description="Ig-like" evidence="23">
    <location>
        <begin position="361"/>
        <end position="448"/>
    </location>
</feature>
<feature type="domain" description="Ig-like" evidence="23">
    <location>
        <begin position="733"/>
        <end position="820"/>
    </location>
</feature>
<feature type="non-terminal residue" evidence="25">
    <location>
        <position position="2164"/>
    </location>
</feature>
<evidence type="ECO:0000256" key="17">
    <source>
        <dbReference type="ARBA" id="ARBA00023157"/>
    </source>
</evidence>
<dbReference type="InterPro" id="IPR003599">
    <property type="entry name" value="Ig_sub"/>
</dbReference>
<keyword evidence="19" id="KW-0393">Immunoglobulin domain</keyword>
<dbReference type="FunFam" id="2.60.40.10:FF:001066">
    <property type="entry name" value="Obscurin-like protein 1 isoform 3"/>
    <property type="match status" value="1"/>
</dbReference>
<feature type="domain" description="Ig-like" evidence="23">
    <location>
        <begin position="1989"/>
        <end position="2071"/>
    </location>
</feature>
<comment type="cofactor">
    <cofactor evidence="1">
        <name>Mg(2+)</name>
        <dbReference type="ChEBI" id="CHEBI:18420"/>
    </cofactor>
</comment>
<comment type="catalytic activity">
    <reaction evidence="20">
        <text>L-threonyl-[protein] + ATP = O-phospho-L-threonyl-[protein] + ADP + H(+)</text>
        <dbReference type="Rhea" id="RHEA:46608"/>
        <dbReference type="Rhea" id="RHEA-COMP:11060"/>
        <dbReference type="Rhea" id="RHEA-COMP:11605"/>
        <dbReference type="ChEBI" id="CHEBI:15378"/>
        <dbReference type="ChEBI" id="CHEBI:30013"/>
        <dbReference type="ChEBI" id="CHEBI:30616"/>
        <dbReference type="ChEBI" id="CHEBI:61977"/>
        <dbReference type="ChEBI" id="CHEBI:456216"/>
        <dbReference type="EC" id="2.7.11.1"/>
    </reaction>
</comment>
<feature type="domain" description="Ig-like" evidence="23">
    <location>
        <begin position="641"/>
        <end position="718"/>
    </location>
</feature>
<evidence type="ECO:0000256" key="14">
    <source>
        <dbReference type="ARBA" id="ARBA00022840"/>
    </source>
</evidence>
<dbReference type="PROSITE" id="PS50835">
    <property type="entry name" value="IG_LIKE"/>
    <property type="match status" value="19"/>
</dbReference>
<keyword evidence="15" id="KW-0460">Magnesium</keyword>
<feature type="domain" description="Ig-like" evidence="23">
    <location>
        <begin position="1719"/>
        <end position="1805"/>
    </location>
</feature>
<keyword evidence="16" id="KW-0112">Calmodulin-binding</keyword>
<dbReference type="FunFam" id="2.60.40.10:FF:000148">
    <property type="entry name" value="titin isoform X1"/>
    <property type="match status" value="1"/>
</dbReference>
<accession>A0A9F2RC33</accession>
<feature type="coiled-coil region" evidence="22">
    <location>
        <begin position="87"/>
        <end position="114"/>
    </location>
</feature>
<feature type="domain" description="Ig-like" evidence="23">
    <location>
        <begin position="2090"/>
        <end position="2162"/>
    </location>
</feature>
<dbReference type="GeneID" id="103055966"/>
<feature type="domain" description="Ig-like" evidence="23">
    <location>
        <begin position="267"/>
        <end position="354"/>
    </location>
</feature>
<dbReference type="GO" id="GO:0005634">
    <property type="term" value="C:nucleus"/>
    <property type="evidence" value="ECO:0007669"/>
    <property type="project" value="UniProtKB-SubCell"/>
</dbReference>
<keyword evidence="8" id="KW-0597">Phosphoprotein</keyword>
<dbReference type="OMA" id="WEKPVVF"/>
<evidence type="ECO:0000256" key="9">
    <source>
        <dbReference type="ARBA" id="ARBA00022679"/>
    </source>
</evidence>
<keyword evidence="11" id="KW-0677">Repeat</keyword>
<dbReference type="SUPFAM" id="SSF48726">
    <property type="entry name" value="Immunoglobulin"/>
    <property type="match status" value="24"/>
</dbReference>
<feature type="domain" description="Ig-like" evidence="23">
    <location>
        <begin position="1452"/>
        <end position="1543"/>
    </location>
</feature>
<dbReference type="FunFam" id="2.60.40.10:FF:000214">
    <property type="entry name" value="titin isoform X1"/>
    <property type="match status" value="5"/>
</dbReference>
<evidence type="ECO:0000259" key="23">
    <source>
        <dbReference type="PROSITE" id="PS50835"/>
    </source>
</evidence>
<keyword evidence="12" id="KW-0547">Nucleotide-binding</keyword>
<sequence>MAILSENTSLSCEVAQAETEVRWFKDGKLITSNKKFKVEAEGKSRRLVVQQVEKKDAGEYTCEANGQKLTFRVTVADKEAKEVFANKEKVQKEIKAVASENASLSCEVAQAKTEVRWFKDGELITSNKKFKVEAEGRSRRLVVQQVEKKNAGQYTCEADGQKLTFKVTVEDREAKEVFTNKEKVQKEIKAVLSENASLSCEVAQAKMEVKWFKDGKLITTSKKFRVEAEGKSHRLVVQQVEKKDAGQYTCEADGEKLTFKIMVAEAEEVFVNKEKIQKEIKAVPSENASLSCEVAQAKTEVKWVKDGKLITASKKFKVEAEGKSRRLVVQQVEEKDAGDYTCEADGQKLTFKVTVADREAKEVFANKEKIQKEIKAVASENVSLSCEVAQAKTEVKWLKDGKLITASKKFKVEAEGRSRHLVVQQVEKKDAGEYTCEADGQKLNFKVTVADAKAEEAFVNKEKVQKDIKAVASENVSLSCEVAQAKMEVKWFKDGKLITASKKFKVETEGGIRRLVVQQVEKKDAGEYTCEADGQKLNFKVTVADREAEEVFANKEKVQKDIKAITSENASLSCEVAQAKTEVKWFKDGKLIASNKKFKVEAEGRSRRLVVQQVEKKDAGNYTCEAEGQRLTFKVTVTEAEEMFANKEKVQKEIKAVASENVYLSCEVAQAKTEVKWFKDGKLITASKKFKVEAEGRSRRLVMQQVEKKDAGGYTCEAGKQKLTYKVIVEELPEIFTNKDKIKKEVKAVLKENTVLACEVATADTQVKWYKDGKPITFSKNIKMESEGTTRKLHLEQVATKDIGEYTCEAGGQKLTFKVEAIEPEAKFRRKAAQEETVVTQEHKNVIFSTLVQPDDAEVKWFKDGVEIKDGKKYEMKKEKAARTLTVKTAEVKDAGVYTCEIKSEKQQFQLKVQEIPVKFAKKLEPVKAEIGRTLSLSCELSQPEGAVVWRKDGVELKASKRYQMQETGAKRVLIITGLRAEDKGDYCCETKNDQCTIQVTPTAPRIVKFVKGLSKIIAEEGKEAVFKCTVSPSDAAVTWSHRGAKIEASKKYIVSHQDINHSLTITELTLQDTGEITAEAEGTDSKAHLKVEEAPVLFLKKLEAKAVEEKQTVMLEVELSKPTAEVKWAKNGSLLHPTANMEIKAQGTKHSLVIKSAACDDRGFYSCETLHDKTQAKVTVEMRPIKLIKGLQPMDVHEKESVTFEVELSHENVEAIWMKDGLRLKSQDNCHITVQGKKHSLTLSSLTLEDSGLVSFKAEGIHTTGRLNVKESPVKIITPLGDLKVQNKDDVTLECELSRPNAEVKWRKNGAEIRPNKKMVIVSRGTKRSLTIHTCEYEDQGTYMCDAVDDKSSAVLEIYARDIKIVKPLEDVEVSEKESASFLCEISHDDVQTQWFSNENKIRAGENIKLCQEGKSHLLVYRSVVMQDSAEIKFVAEVAESRAQLKVKELPVKIVKPLRVKIAIEKHRGFMECQVSRPNAIVRWFKGDREIHPSQKYEMVSDGIYRKLVINETEFEDEGIYTCDAIDDKSSAQFYVEEQSINIVKELRDVEVTEPAEARFECEISIQSVKPPKWSLRGELLQDGPNVIIEQEGRTHWLVLRKTNVDMTGTIQFAIGKSKSLADLVVKEIPVIFTRPLEDKTVLETHSVVLSCDFKPSPKEVEWYRNHTLLEPSEKFKFKREKFTAELKILRLTVGDSGVYRCKAGSAETKATLTILERKVEITKHLQDVEVDEESCAAFSCELSEDSEDVEWFLNDTHLFPNNFNEIKQLGKSHSLTLKHVMPEDSGTVTVKVQKKVSESARLKVKEKPAVFMKSLDDVVAEEQSTVTLECEVSKPKVKPVWKKEGVELTPGDKYEMLQSGKSLGLIIRDLSKDDAGWYTCDLGTDVAKSKVIIQELNIGITKRLKSVEVQEGESCSFECILSHERVEGCQWLINGNEVGHDARFRAFNKGRKYTLTIKKTLVTDAGEVLFSVRDLKSKASLVVKEKPVEFIRELEDKSTTVGREVSLSCDLSRWDNNLKWKKDGQEIRRSQKYDLRQEGTRAILIIHDATVKDSGEYTCQTELSKTKATLFVEEAGNCFIKDLSDLKLEENKNAVLTCETKKPASTVSWRKGIVDLQASQKYEMSQKGTILQLIVKDLKENDSDLYTCDIGDSQSSAKLIVQ</sequence>
<dbReference type="SMART" id="SM00409">
    <property type="entry name" value="IG"/>
    <property type="match status" value="24"/>
</dbReference>
<dbReference type="InterPro" id="IPR013783">
    <property type="entry name" value="Ig-like_fold"/>
</dbReference>
<comment type="catalytic activity">
    <reaction evidence="21">
        <text>L-seryl-[protein] + ATP = O-phospho-L-seryl-[protein] + ADP + H(+)</text>
        <dbReference type="Rhea" id="RHEA:17989"/>
        <dbReference type="Rhea" id="RHEA-COMP:9863"/>
        <dbReference type="Rhea" id="RHEA-COMP:11604"/>
        <dbReference type="ChEBI" id="CHEBI:15378"/>
        <dbReference type="ChEBI" id="CHEBI:29999"/>
        <dbReference type="ChEBI" id="CHEBI:30616"/>
        <dbReference type="ChEBI" id="CHEBI:83421"/>
        <dbReference type="ChEBI" id="CHEBI:456216"/>
        <dbReference type="EC" id="2.7.11.1"/>
    </reaction>
</comment>
<dbReference type="FunFam" id="2.60.40.10:FF:000211">
    <property type="entry name" value="Obscurin-like protein 1"/>
    <property type="match status" value="6"/>
</dbReference>
<proteinExistence type="inferred from homology"/>
<keyword evidence="24" id="KW-1185">Reference proteome</keyword>
<evidence type="ECO:0000256" key="1">
    <source>
        <dbReference type="ARBA" id="ARBA00001946"/>
    </source>
</evidence>
<keyword evidence="9" id="KW-0808">Transferase</keyword>
<evidence type="ECO:0000256" key="13">
    <source>
        <dbReference type="ARBA" id="ARBA00022777"/>
    </source>
</evidence>
<evidence type="ECO:0000256" key="4">
    <source>
        <dbReference type="ARBA" id="ARBA00006692"/>
    </source>
</evidence>
<dbReference type="GO" id="GO:0046872">
    <property type="term" value="F:metal ion binding"/>
    <property type="evidence" value="ECO:0007669"/>
    <property type="project" value="UniProtKB-KW"/>
</dbReference>
<dbReference type="Proteomes" id="UP000695026">
    <property type="component" value="Unplaced"/>
</dbReference>
<dbReference type="GO" id="GO:0005524">
    <property type="term" value="F:ATP binding"/>
    <property type="evidence" value="ECO:0007669"/>
    <property type="project" value="UniProtKB-KW"/>
</dbReference>
<feature type="domain" description="Ig-like" evidence="23">
    <location>
        <begin position="1274"/>
        <end position="1358"/>
    </location>
</feature>
<dbReference type="InterPro" id="IPR036179">
    <property type="entry name" value="Ig-like_dom_sf"/>
</dbReference>
<dbReference type="FunFam" id="2.60.40.10:FF:000050">
    <property type="entry name" value="Titin isoform B"/>
    <property type="match status" value="2"/>
</dbReference>
<evidence type="ECO:0000256" key="8">
    <source>
        <dbReference type="ARBA" id="ARBA00022553"/>
    </source>
</evidence>
<keyword evidence="22" id="KW-0175">Coiled coil</keyword>
<dbReference type="PANTHER" id="PTHR35971:SF5">
    <property type="entry name" value="OBSCURIN LIKE CYTOSKELETAL ADAPTOR 1"/>
    <property type="match status" value="1"/>
</dbReference>
<dbReference type="PANTHER" id="PTHR35971">
    <property type="entry name" value="SI:DKEY-31G6.6"/>
    <property type="match status" value="1"/>
</dbReference>
<evidence type="ECO:0000256" key="2">
    <source>
        <dbReference type="ARBA" id="ARBA00004123"/>
    </source>
</evidence>
<dbReference type="Gene3D" id="2.60.40.10">
    <property type="entry name" value="Immunoglobulins"/>
    <property type="match status" value="24"/>
</dbReference>
<feature type="domain" description="Ig-like" evidence="23">
    <location>
        <begin position="1810"/>
        <end position="1882"/>
    </location>
</feature>
<dbReference type="FunFam" id="2.60.40.10:FF:001652">
    <property type="entry name" value="Uncharacterized protein"/>
    <property type="match status" value="1"/>
</dbReference>
<keyword evidence="14" id="KW-0067">ATP-binding</keyword>
<feature type="domain" description="Ig-like" evidence="23">
    <location>
        <begin position="1631"/>
        <end position="1715"/>
    </location>
</feature>
<evidence type="ECO:0000256" key="20">
    <source>
        <dbReference type="ARBA" id="ARBA00047899"/>
    </source>
</evidence>
<feature type="domain" description="Ig-like" evidence="23">
    <location>
        <begin position="917"/>
        <end position="1001"/>
    </location>
</feature>
<evidence type="ECO:0000256" key="5">
    <source>
        <dbReference type="ARBA" id="ARBA00012513"/>
    </source>
</evidence>
<dbReference type="EC" id="2.7.11.1" evidence="5"/>
<evidence type="ECO:0000256" key="15">
    <source>
        <dbReference type="ARBA" id="ARBA00022842"/>
    </source>
</evidence>
<dbReference type="InterPro" id="IPR013098">
    <property type="entry name" value="Ig_I-set"/>
</dbReference>
<dbReference type="CDD" id="cd00096">
    <property type="entry name" value="Ig"/>
    <property type="match status" value="3"/>
</dbReference>
<dbReference type="FunFam" id="2.60.40.10:FF:000707">
    <property type="entry name" value="Obscurin, cytoskeletal calmodulin and titin-interacting RhoGEF"/>
    <property type="match status" value="1"/>
</dbReference>
<keyword evidence="10" id="KW-0479">Metal-binding</keyword>
<dbReference type="GO" id="GO:0005516">
    <property type="term" value="F:calmodulin binding"/>
    <property type="evidence" value="ECO:0007669"/>
    <property type="project" value="UniProtKB-KW"/>
</dbReference>
<feature type="domain" description="Ig-like" evidence="23">
    <location>
        <begin position="549"/>
        <end position="636"/>
    </location>
</feature>
<evidence type="ECO:0000256" key="19">
    <source>
        <dbReference type="ARBA" id="ARBA00023319"/>
    </source>
</evidence>
<dbReference type="FunFam" id="2.60.40.10:FF:000599">
    <property type="entry name" value="obscurin isoform X3"/>
    <property type="match status" value="1"/>
</dbReference>
<dbReference type="RefSeq" id="XP_007443364.1">
    <property type="nucleotide sequence ID" value="XM_007443302.2"/>
</dbReference>
<feature type="domain" description="Ig-like" evidence="23">
    <location>
        <begin position="456"/>
        <end position="542"/>
    </location>
</feature>
<evidence type="ECO:0000256" key="22">
    <source>
        <dbReference type="SAM" id="Coils"/>
    </source>
</evidence>
<keyword evidence="13" id="KW-0418">Kinase</keyword>
<dbReference type="GO" id="GO:0005737">
    <property type="term" value="C:cytoplasm"/>
    <property type="evidence" value="ECO:0007669"/>
    <property type="project" value="UniProtKB-SubCell"/>
</dbReference>
<organism evidence="24 25">
    <name type="scientific">Python bivittatus</name>
    <name type="common">Burmese python</name>
    <name type="synonym">Python molurus bivittatus</name>
    <dbReference type="NCBI Taxonomy" id="176946"/>
    <lineage>
        <taxon>Eukaryota</taxon>
        <taxon>Metazoa</taxon>
        <taxon>Chordata</taxon>
        <taxon>Craniata</taxon>
        <taxon>Vertebrata</taxon>
        <taxon>Euteleostomi</taxon>
        <taxon>Lepidosauria</taxon>
        <taxon>Squamata</taxon>
        <taxon>Bifurcata</taxon>
        <taxon>Unidentata</taxon>
        <taxon>Episquamata</taxon>
        <taxon>Toxicofera</taxon>
        <taxon>Serpentes</taxon>
        <taxon>Henophidia</taxon>
        <taxon>Pythonidae</taxon>
        <taxon>Python</taxon>
    </lineage>
</organism>
<keyword evidence="18" id="KW-0539">Nucleus</keyword>
<protein>
    <recommendedName>
        <fullName evidence="5">non-specific serine/threonine protein kinase</fullName>
        <ecNumber evidence="5">2.7.11.1</ecNumber>
    </recommendedName>
</protein>
<evidence type="ECO:0000256" key="11">
    <source>
        <dbReference type="ARBA" id="ARBA00022737"/>
    </source>
</evidence>
<comment type="subcellular location">
    <subcellularLocation>
        <location evidence="3">Cytoplasm</location>
    </subcellularLocation>
    <subcellularLocation>
        <location evidence="2">Nucleus</location>
    </subcellularLocation>
</comment>
<feature type="domain" description="Ig-like" evidence="23">
    <location>
        <begin position="81"/>
        <end position="168"/>
    </location>
</feature>
<evidence type="ECO:0000256" key="3">
    <source>
        <dbReference type="ARBA" id="ARBA00004496"/>
    </source>
</evidence>
<evidence type="ECO:0000313" key="24">
    <source>
        <dbReference type="Proteomes" id="UP000695026"/>
    </source>
</evidence>
<feature type="domain" description="Ig-like" evidence="23">
    <location>
        <begin position="824"/>
        <end position="910"/>
    </location>
</feature>
<feature type="coiled-coil region" evidence="22">
    <location>
        <begin position="555"/>
        <end position="582"/>
    </location>
</feature>
<comment type="similarity">
    <text evidence="4">Belongs to the protein kinase superfamily. CAMK Ser/Thr protein kinase family.</text>
</comment>
<evidence type="ECO:0000256" key="12">
    <source>
        <dbReference type="ARBA" id="ARBA00022741"/>
    </source>
</evidence>
<dbReference type="GO" id="GO:0004674">
    <property type="term" value="F:protein serine/threonine kinase activity"/>
    <property type="evidence" value="ECO:0007669"/>
    <property type="project" value="UniProtKB-KW"/>
</dbReference>
<evidence type="ECO:0000313" key="25">
    <source>
        <dbReference type="RefSeq" id="XP_007443364.1"/>
    </source>
</evidence>
<feature type="domain" description="Ig-like" evidence="23">
    <location>
        <begin position="1"/>
        <end position="74"/>
    </location>
</feature>
<gene>
    <name evidence="25" type="primary">LOC103055966</name>
</gene>
<dbReference type="SMART" id="SM00408">
    <property type="entry name" value="IGc2"/>
    <property type="match status" value="19"/>
</dbReference>
<dbReference type="OrthoDB" id="9050204at2759"/>
<feature type="domain" description="Ig-like" evidence="23">
    <location>
        <begin position="1005"/>
        <end position="1180"/>
    </location>
</feature>
<evidence type="ECO:0000256" key="10">
    <source>
        <dbReference type="ARBA" id="ARBA00022723"/>
    </source>
</evidence>
<dbReference type="InterPro" id="IPR007110">
    <property type="entry name" value="Ig-like_dom"/>
</dbReference>
<dbReference type="Pfam" id="PF07679">
    <property type="entry name" value="I-set"/>
    <property type="match status" value="23"/>
</dbReference>
<dbReference type="InterPro" id="IPR052385">
    <property type="entry name" value="Obscurin/Obscurin-like_Reg"/>
</dbReference>